<evidence type="ECO:0000256" key="6">
    <source>
        <dbReference type="ARBA" id="ARBA00023136"/>
    </source>
</evidence>
<dbReference type="InterPro" id="IPR058625">
    <property type="entry name" value="MdtA-like_BSH"/>
</dbReference>
<evidence type="ECO:0000259" key="10">
    <source>
        <dbReference type="Pfam" id="PF25917"/>
    </source>
</evidence>
<dbReference type="PANTHER" id="PTHR30469">
    <property type="entry name" value="MULTIDRUG RESISTANCE PROTEIN MDTA"/>
    <property type="match status" value="1"/>
</dbReference>
<protein>
    <submittedName>
        <fullName evidence="12">Macrolide-specific efflux protein MacA</fullName>
    </submittedName>
</protein>
<comment type="subcellular location">
    <subcellularLocation>
        <location evidence="1">Cell membrane</location>
    </subcellularLocation>
</comment>
<evidence type="ECO:0000256" key="4">
    <source>
        <dbReference type="ARBA" id="ARBA00022519"/>
    </source>
</evidence>
<dbReference type="GO" id="GO:1990961">
    <property type="term" value="P:xenobiotic detoxification by transmembrane export across the plasma membrane"/>
    <property type="evidence" value="ECO:0007669"/>
    <property type="project" value="InterPro"/>
</dbReference>
<dbReference type="Pfam" id="PF25876">
    <property type="entry name" value="HH_MFP_RND"/>
    <property type="match status" value="1"/>
</dbReference>
<dbReference type="InterPro" id="IPR030190">
    <property type="entry name" value="MacA_alpha-hairpin_sf"/>
</dbReference>
<organism evidence="12 13">
    <name type="scientific">Campylobacter upsaliensis</name>
    <dbReference type="NCBI Taxonomy" id="28080"/>
    <lineage>
        <taxon>Bacteria</taxon>
        <taxon>Pseudomonadati</taxon>
        <taxon>Campylobacterota</taxon>
        <taxon>Epsilonproteobacteria</taxon>
        <taxon>Campylobacterales</taxon>
        <taxon>Campylobacteraceae</taxon>
        <taxon>Campylobacter</taxon>
    </lineage>
</organism>
<evidence type="ECO:0000259" key="11">
    <source>
        <dbReference type="Pfam" id="PF25944"/>
    </source>
</evidence>
<keyword evidence="3" id="KW-1003">Cell membrane</keyword>
<dbReference type="Gene3D" id="2.40.420.20">
    <property type="match status" value="1"/>
</dbReference>
<accession>A0A381EIQ4</accession>
<keyword evidence="4" id="KW-0997">Cell inner membrane</keyword>
<keyword evidence="8" id="KW-0812">Transmembrane</keyword>
<dbReference type="RefSeq" id="WP_115630171.1">
    <property type="nucleotide sequence ID" value="NZ_UFUZ01000001.1"/>
</dbReference>
<evidence type="ECO:0000256" key="8">
    <source>
        <dbReference type="SAM" id="Phobius"/>
    </source>
</evidence>
<keyword evidence="5 7" id="KW-0175">Coiled coil</keyword>
<dbReference type="NCBIfam" id="TIGR01730">
    <property type="entry name" value="RND_mfp"/>
    <property type="match status" value="1"/>
</dbReference>
<dbReference type="AlphaFoldDB" id="A0A381EIQ4"/>
<dbReference type="Proteomes" id="UP000254161">
    <property type="component" value="Unassembled WGS sequence"/>
</dbReference>
<dbReference type="GO" id="GO:1990195">
    <property type="term" value="C:macrolide transmembrane transporter complex"/>
    <property type="evidence" value="ECO:0007669"/>
    <property type="project" value="InterPro"/>
</dbReference>
<evidence type="ECO:0000256" key="5">
    <source>
        <dbReference type="ARBA" id="ARBA00023054"/>
    </source>
</evidence>
<dbReference type="InterPro" id="IPR058624">
    <property type="entry name" value="MdtA-like_HH"/>
</dbReference>
<feature type="coiled-coil region" evidence="7">
    <location>
        <begin position="90"/>
        <end position="176"/>
    </location>
</feature>
<feature type="domain" description="Multidrug resistance protein MdtA-like barrel-sandwich hybrid" evidence="10">
    <location>
        <begin position="56"/>
        <end position="211"/>
    </location>
</feature>
<evidence type="ECO:0000256" key="7">
    <source>
        <dbReference type="SAM" id="Coils"/>
    </source>
</evidence>
<dbReference type="InterPro" id="IPR058626">
    <property type="entry name" value="MdtA-like_b-barrel"/>
</dbReference>
<dbReference type="GO" id="GO:0015562">
    <property type="term" value="F:efflux transmembrane transporter activity"/>
    <property type="evidence" value="ECO:0007669"/>
    <property type="project" value="TreeGrafter"/>
</dbReference>
<dbReference type="GO" id="GO:0019898">
    <property type="term" value="C:extrinsic component of membrane"/>
    <property type="evidence" value="ECO:0007669"/>
    <property type="project" value="InterPro"/>
</dbReference>
<evidence type="ECO:0000256" key="1">
    <source>
        <dbReference type="ARBA" id="ARBA00004236"/>
    </source>
</evidence>
<dbReference type="Gene3D" id="2.40.50.100">
    <property type="match status" value="1"/>
</dbReference>
<keyword evidence="8" id="KW-1133">Transmembrane helix</keyword>
<dbReference type="GO" id="GO:0030313">
    <property type="term" value="C:cell envelope"/>
    <property type="evidence" value="ECO:0007669"/>
    <property type="project" value="UniProtKB-SubCell"/>
</dbReference>
<reference evidence="12 13" key="1">
    <citation type="submission" date="2018-06" db="EMBL/GenBank/DDBJ databases">
        <authorList>
            <consortium name="Pathogen Informatics"/>
            <person name="Doyle S."/>
        </authorList>
    </citation>
    <scope>NUCLEOTIDE SEQUENCE [LARGE SCALE GENOMIC DNA]</scope>
    <source>
        <strain evidence="12 13">NCTC12264</strain>
    </source>
</reference>
<dbReference type="Gene3D" id="6.10.140.1990">
    <property type="match status" value="1"/>
</dbReference>
<dbReference type="GO" id="GO:1990281">
    <property type="term" value="C:efflux pump complex"/>
    <property type="evidence" value="ECO:0007669"/>
    <property type="project" value="TreeGrafter"/>
</dbReference>
<dbReference type="SUPFAM" id="SSF111369">
    <property type="entry name" value="HlyD-like secretion proteins"/>
    <property type="match status" value="1"/>
</dbReference>
<dbReference type="Pfam" id="PF25917">
    <property type="entry name" value="BSH_RND"/>
    <property type="match status" value="1"/>
</dbReference>
<feature type="domain" description="Multidrug resistance protein MdtA-like alpha-helical hairpin" evidence="9">
    <location>
        <begin position="104"/>
        <end position="180"/>
    </location>
</feature>
<name>A0A381EIQ4_CAMUP</name>
<evidence type="ECO:0000313" key="13">
    <source>
        <dbReference type="Proteomes" id="UP000254161"/>
    </source>
</evidence>
<dbReference type="PANTHER" id="PTHR30469:SF33">
    <property type="entry name" value="SLR1207 PROTEIN"/>
    <property type="match status" value="1"/>
</dbReference>
<dbReference type="InterPro" id="IPR006143">
    <property type="entry name" value="RND_pump_MFP"/>
</dbReference>
<dbReference type="Gene3D" id="2.40.30.170">
    <property type="match status" value="1"/>
</dbReference>
<evidence type="ECO:0000259" key="9">
    <source>
        <dbReference type="Pfam" id="PF25876"/>
    </source>
</evidence>
<dbReference type="Pfam" id="PF25944">
    <property type="entry name" value="Beta-barrel_RND"/>
    <property type="match status" value="1"/>
</dbReference>
<proteinExistence type="inferred from homology"/>
<evidence type="ECO:0000256" key="2">
    <source>
        <dbReference type="ARBA" id="ARBA00009477"/>
    </source>
</evidence>
<sequence length="387" mass="42894">MKKKLIASLLICIVLCFGIWVYFYFSAEKVEYLTQKISRKNISQTIEAIGKVYAKEQVDVGAQVSGQIIKLYVDVGDKVKQGDLIAQIDKDKQQNDLDITKARLESAKANLESKKVALSIASKQYIREQKLYDKKATSLESLETLKDNYFALKASVAALNAEVIELEITLKNAQKDLDYTIITAPMDGVIINVAVDEGQTVNANQNTPTLVRIANLEQMEVKMEIAEADVSKIKIGTKLEFSLLSNPEKTYEAQIASIDPADTQISDSNSQQNSSNSSNSTSNAIYYYAKFFVDNKNDLLRIGMSIQNEIVVAHAQNVLAVPTYAIKSDHGGYFVEILEKDRMRKAYVKLGIKDALNTEILDGVSEGENLIISSSLETLAPAMKFGF</sequence>
<evidence type="ECO:0000256" key="3">
    <source>
        <dbReference type="ARBA" id="ARBA00022475"/>
    </source>
</evidence>
<evidence type="ECO:0000313" key="12">
    <source>
        <dbReference type="EMBL" id="SUX26885.1"/>
    </source>
</evidence>
<feature type="domain" description="Multidrug resistance protein MdtA-like beta-barrel" evidence="11">
    <location>
        <begin position="219"/>
        <end position="312"/>
    </location>
</feature>
<feature type="transmembrane region" description="Helical" evidence="8">
    <location>
        <begin position="5"/>
        <end position="25"/>
    </location>
</feature>
<gene>
    <name evidence="12" type="primary">macA</name>
    <name evidence="12" type="ORF">NCTC12264_01120</name>
</gene>
<keyword evidence="6 8" id="KW-0472">Membrane</keyword>
<dbReference type="EMBL" id="UFUZ01000001">
    <property type="protein sequence ID" value="SUX26885.1"/>
    <property type="molecule type" value="Genomic_DNA"/>
</dbReference>
<comment type="similarity">
    <text evidence="2">Belongs to the membrane fusion protein (MFP) (TC 8.A.1) family.</text>
</comment>